<sequence>MSRHFFDCDLRCAVRVRLGYDRPLNEFFLQVERIGADLGQGHSPFLYASIDDPFNTGDDLDYYREKIEKLGLVVPQSLFQAVEEDAARSVGNRCAQHFADGRIVEGVPN</sequence>
<dbReference type="EMBL" id="JACHHZ010000004">
    <property type="protein sequence ID" value="MBB6095027.1"/>
    <property type="molecule type" value="Genomic_DNA"/>
</dbReference>
<gene>
    <name evidence="1" type="ORF">HNQ60_003914</name>
</gene>
<dbReference type="AlphaFoldDB" id="A0A841HPF3"/>
<protein>
    <submittedName>
        <fullName evidence="1">Uncharacterized protein</fullName>
    </submittedName>
</protein>
<dbReference type="Proteomes" id="UP000588068">
    <property type="component" value="Unassembled WGS sequence"/>
</dbReference>
<comment type="caution">
    <text evidence="1">The sequence shown here is derived from an EMBL/GenBank/DDBJ whole genome shotgun (WGS) entry which is preliminary data.</text>
</comment>
<proteinExistence type="predicted"/>
<keyword evidence="2" id="KW-1185">Reference proteome</keyword>
<evidence type="ECO:0000313" key="2">
    <source>
        <dbReference type="Proteomes" id="UP000588068"/>
    </source>
</evidence>
<organism evidence="1 2">
    <name type="scientific">Povalibacter uvarum</name>
    <dbReference type="NCBI Taxonomy" id="732238"/>
    <lineage>
        <taxon>Bacteria</taxon>
        <taxon>Pseudomonadati</taxon>
        <taxon>Pseudomonadota</taxon>
        <taxon>Gammaproteobacteria</taxon>
        <taxon>Steroidobacterales</taxon>
        <taxon>Steroidobacteraceae</taxon>
        <taxon>Povalibacter</taxon>
    </lineage>
</organism>
<reference evidence="1 2" key="1">
    <citation type="submission" date="2020-08" db="EMBL/GenBank/DDBJ databases">
        <title>Genomic Encyclopedia of Type Strains, Phase IV (KMG-IV): sequencing the most valuable type-strain genomes for metagenomic binning, comparative biology and taxonomic classification.</title>
        <authorList>
            <person name="Goeker M."/>
        </authorList>
    </citation>
    <scope>NUCLEOTIDE SEQUENCE [LARGE SCALE GENOMIC DNA]</scope>
    <source>
        <strain evidence="1 2">DSM 26723</strain>
    </source>
</reference>
<name>A0A841HPF3_9GAMM</name>
<accession>A0A841HPF3</accession>
<evidence type="ECO:0000313" key="1">
    <source>
        <dbReference type="EMBL" id="MBB6095027.1"/>
    </source>
</evidence>
<dbReference type="RefSeq" id="WP_184334394.1">
    <property type="nucleotide sequence ID" value="NZ_JACHHZ010000004.1"/>
</dbReference>